<dbReference type="EMBL" id="CAJOBZ010000007">
    <property type="protein sequence ID" value="CAF4813796.1"/>
    <property type="molecule type" value="Genomic_DNA"/>
</dbReference>
<comment type="caution">
    <text evidence="1">The sequence shown here is derived from an EMBL/GenBank/DDBJ whole genome shotgun (WGS) entry which is preliminary data.</text>
</comment>
<proteinExistence type="predicted"/>
<dbReference type="Pfam" id="PF11901">
    <property type="entry name" value="DM9"/>
    <property type="match status" value="1"/>
</dbReference>
<dbReference type="OrthoDB" id="2142040at2759"/>
<sequence length="204" mass="22546">MKKIRLDDWSVIRTDPNEPYIGYPPPPMPFVGIDPLPSTYPEPVEIPEPVEVVDAPAVDWAPASRQTAYTLMSRAYLAGKEGWDRSPLWAIRSYVENGLIPGKLALKHGAAYVPLRGREVPVHDFEVLCAQPGAVQWVPTMDDTIPDGAIPAGNTGDGEPLYLGRVKHRGSLTPGKVHPSHRRCYISYGGSEIGYRKYEILCEV</sequence>
<dbReference type="PANTHER" id="PTHR31649">
    <property type="entry name" value="AGAP009604-PA"/>
    <property type="match status" value="1"/>
</dbReference>
<gene>
    <name evidence="1" type="ORF">PMACD_LOCUS4201</name>
</gene>
<organism evidence="1 2">
    <name type="scientific">Pieris macdunnoughi</name>
    <dbReference type="NCBI Taxonomy" id="345717"/>
    <lineage>
        <taxon>Eukaryota</taxon>
        <taxon>Metazoa</taxon>
        <taxon>Ecdysozoa</taxon>
        <taxon>Arthropoda</taxon>
        <taxon>Hexapoda</taxon>
        <taxon>Insecta</taxon>
        <taxon>Pterygota</taxon>
        <taxon>Neoptera</taxon>
        <taxon>Endopterygota</taxon>
        <taxon>Lepidoptera</taxon>
        <taxon>Glossata</taxon>
        <taxon>Ditrysia</taxon>
        <taxon>Papilionoidea</taxon>
        <taxon>Pieridae</taxon>
        <taxon>Pierinae</taxon>
        <taxon>Pieris</taxon>
    </lineage>
</organism>
<dbReference type="PANTHER" id="PTHR31649:SF1">
    <property type="entry name" value="FARNESOIC ACID O-METHYL TRANSFERASE DOMAIN-CONTAINING PROTEIN"/>
    <property type="match status" value="1"/>
</dbReference>
<keyword evidence="2" id="KW-1185">Reference proteome</keyword>
<reference evidence="1" key="1">
    <citation type="submission" date="2021-02" db="EMBL/GenBank/DDBJ databases">
        <authorList>
            <person name="Steward A R."/>
        </authorList>
    </citation>
    <scope>NUCLEOTIDE SEQUENCE</scope>
</reference>
<name>A0A821PX11_9NEOP</name>
<dbReference type="AlphaFoldDB" id="A0A821PX11"/>
<dbReference type="SMART" id="SM00696">
    <property type="entry name" value="DM9"/>
    <property type="match status" value="2"/>
</dbReference>
<evidence type="ECO:0000313" key="1">
    <source>
        <dbReference type="EMBL" id="CAF4813796.1"/>
    </source>
</evidence>
<dbReference type="InterPro" id="IPR006616">
    <property type="entry name" value="DM9_repeat"/>
</dbReference>
<accession>A0A821PX11</accession>
<evidence type="ECO:0000313" key="2">
    <source>
        <dbReference type="Proteomes" id="UP000663880"/>
    </source>
</evidence>
<protein>
    <submittedName>
        <fullName evidence="1">Uncharacterized protein</fullName>
    </submittedName>
</protein>
<dbReference type="Proteomes" id="UP000663880">
    <property type="component" value="Unassembled WGS sequence"/>
</dbReference>